<evidence type="ECO:0000313" key="2">
    <source>
        <dbReference type="EMBL" id="OWY91077.1"/>
    </source>
</evidence>
<comment type="caution">
    <text evidence="2">The sequence shown here is derived from an EMBL/GenBank/DDBJ whole genome shotgun (WGS) entry which is preliminary data.</text>
</comment>
<accession>A0A225UCX3</accession>
<dbReference type="Proteomes" id="UP000198211">
    <property type="component" value="Unassembled WGS sequence"/>
</dbReference>
<sequence>MAKNTSRTRTRSVAESAETTKTDTLTEVPSMTTPVKMSAVTSQRRTTTSAVRRRKGRSPGQTTDVPRYEPCAACGCLTHSVHYCYKRCKMCKQVRDAGKCDAFNELASLLRSKVDKNDLTPMLQSVVPPTETGLVPIGPPQLAEPAVDADCLFAFAGEVKWPEDREMGFMSTTEIVEGNDRSLGENEIGEVERTRWLPDRGFGFKLGTKRNITPKSRSNC</sequence>
<reference evidence="3" key="1">
    <citation type="submission" date="2017-03" db="EMBL/GenBank/DDBJ databases">
        <title>Phytopthora megakarya and P. palmivora, two closely related causual agents of cacao black pod achieved similar genome size and gene model numbers by different mechanisms.</title>
        <authorList>
            <person name="Ali S."/>
            <person name="Shao J."/>
            <person name="Larry D.J."/>
            <person name="Kronmiller B."/>
            <person name="Shen D."/>
            <person name="Strem M.D."/>
            <person name="Melnick R.L."/>
            <person name="Guiltinan M.J."/>
            <person name="Tyler B.M."/>
            <person name="Meinhardt L.W."/>
            <person name="Bailey B.A."/>
        </authorList>
    </citation>
    <scope>NUCLEOTIDE SEQUENCE [LARGE SCALE GENOMIC DNA]</scope>
    <source>
        <strain evidence="3">zdho120</strain>
    </source>
</reference>
<protein>
    <recommendedName>
        <fullName evidence="4">Eukaryotic/viral aspartic protease</fullName>
    </recommendedName>
</protein>
<evidence type="ECO:0008006" key="4">
    <source>
        <dbReference type="Google" id="ProtNLM"/>
    </source>
</evidence>
<gene>
    <name evidence="2" type="ORF">PHMEG_00040499</name>
</gene>
<dbReference type="AlphaFoldDB" id="A0A225UCX3"/>
<feature type="compositionally biased region" description="Basic residues" evidence="1">
    <location>
        <begin position="1"/>
        <end position="10"/>
    </location>
</feature>
<name>A0A225UCX3_9STRA</name>
<feature type="compositionally biased region" description="Polar residues" evidence="1">
    <location>
        <begin position="11"/>
        <end position="50"/>
    </location>
</feature>
<evidence type="ECO:0000313" key="3">
    <source>
        <dbReference type="Proteomes" id="UP000198211"/>
    </source>
</evidence>
<proteinExistence type="predicted"/>
<feature type="region of interest" description="Disordered" evidence="1">
    <location>
        <begin position="1"/>
        <end position="64"/>
    </location>
</feature>
<organism evidence="2 3">
    <name type="scientific">Phytophthora megakarya</name>
    <dbReference type="NCBI Taxonomy" id="4795"/>
    <lineage>
        <taxon>Eukaryota</taxon>
        <taxon>Sar</taxon>
        <taxon>Stramenopiles</taxon>
        <taxon>Oomycota</taxon>
        <taxon>Peronosporomycetes</taxon>
        <taxon>Peronosporales</taxon>
        <taxon>Peronosporaceae</taxon>
        <taxon>Phytophthora</taxon>
    </lineage>
</organism>
<dbReference type="EMBL" id="NBNE01021149">
    <property type="protein sequence ID" value="OWY91077.1"/>
    <property type="molecule type" value="Genomic_DNA"/>
</dbReference>
<keyword evidence="3" id="KW-1185">Reference proteome</keyword>
<evidence type="ECO:0000256" key="1">
    <source>
        <dbReference type="SAM" id="MobiDB-lite"/>
    </source>
</evidence>